<protein>
    <recommendedName>
        <fullName evidence="1">PilZ domain-containing protein</fullName>
    </recommendedName>
</protein>
<gene>
    <name evidence="2" type="ORF">A2519_04470</name>
</gene>
<dbReference type="GO" id="GO:0035438">
    <property type="term" value="F:cyclic-di-GMP binding"/>
    <property type="evidence" value="ECO:0007669"/>
    <property type="project" value="InterPro"/>
</dbReference>
<dbReference type="Gene3D" id="2.40.10.220">
    <property type="entry name" value="predicted glycosyltransferase like domains"/>
    <property type="match status" value="1"/>
</dbReference>
<accession>A0A1F7FBF7</accession>
<dbReference type="AlphaFoldDB" id="A0A1F7FBF7"/>
<evidence type="ECO:0000313" key="2">
    <source>
        <dbReference type="EMBL" id="OGK03951.1"/>
    </source>
</evidence>
<feature type="domain" description="PilZ" evidence="1">
    <location>
        <begin position="17"/>
        <end position="91"/>
    </location>
</feature>
<dbReference type="EMBL" id="MFYX01000078">
    <property type="protein sequence ID" value="OGK03951.1"/>
    <property type="molecule type" value="Genomic_DNA"/>
</dbReference>
<comment type="caution">
    <text evidence="2">The sequence shown here is derived from an EMBL/GenBank/DDBJ whole genome shotgun (WGS) entry which is preliminary data.</text>
</comment>
<evidence type="ECO:0000313" key="3">
    <source>
        <dbReference type="Proteomes" id="UP000179243"/>
    </source>
</evidence>
<name>A0A1F7FBF7_UNCRA</name>
<organism evidence="2 3">
    <name type="scientific">Candidatus Raymondbacteria bacterium RIFOXYD12_FULL_49_13</name>
    <dbReference type="NCBI Taxonomy" id="1817890"/>
    <lineage>
        <taxon>Bacteria</taxon>
        <taxon>Raymondiibacteriota</taxon>
    </lineage>
</organism>
<dbReference type="Proteomes" id="UP000179243">
    <property type="component" value="Unassembled WGS sequence"/>
</dbReference>
<proteinExistence type="predicted"/>
<dbReference type="SUPFAM" id="SSF141371">
    <property type="entry name" value="PilZ domain-like"/>
    <property type="match status" value="1"/>
</dbReference>
<dbReference type="Pfam" id="PF07238">
    <property type="entry name" value="PilZ"/>
    <property type="match status" value="1"/>
</dbReference>
<evidence type="ECO:0000259" key="1">
    <source>
        <dbReference type="Pfam" id="PF07238"/>
    </source>
</evidence>
<reference evidence="2 3" key="1">
    <citation type="journal article" date="2016" name="Nat. Commun.">
        <title>Thousands of microbial genomes shed light on interconnected biogeochemical processes in an aquifer system.</title>
        <authorList>
            <person name="Anantharaman K."/>
            <person name="Brown C.T."/>
            <person name="Hug L.A."/>
            <person name="Sharon I."/>
            <person name="Castelle C.J."/>
            <person name="Probst A.J."/>
            <person name="Thomas B.C."/>
            <person name="Singh A."/>
            <person name="Wilkins M.J."/>
            <person name="Karaoz U."/>
            <person name="Brodie E.L."/>
            <person name="Williams K.H."/>
            <person name="Hubbard S.S."/>
            <person name="Banfield J.F."/>
        </authorList>
    </citation>
    <scope>NUCLEOTIDE SEQUENCE [LARGE SCALE GENOMIC DNA]</scope>
</reference>
<dbReference type="InterPro" id="IPR009875">
    <property type="entry name" value="PilZ_domain"/>
</dbReference>
<sequence length="105" mass="11541">MKFRKAERTIHLTPDEGLLGDISESGACLNLDAMAQSGSIFKLELTSRDEVIQAHAKVVHCRKSPSEERYNAGVQFINLPRETAEKLAGMISSYGRGVPIKAKIL</sequence>